<dbReference type="Proteomes" id="UP000199296">
    <property type="component" value="Unassembled WGS sequence"/>
</dbReference>
<dbReference type="RefSeq" id="WP_093367225.1">
    <property type="nucleotide sequence ID" value="NZ_FNCW01000005.1"/>
</dbReference>
<evidence type="ECO:0000313" key="3">
    <source>
        <dbReference type="Proteomes" id="UP000199296"/>
    </source>
</evidence>
<reference evidence="2 3" key="1">
    <citation type="submission" date="2016-10" db="EMBL/GenBank/DDBJ databases">
        <authorList>
            <person name="de Groot N.N."/>
        </authorList>
    </citation>
    <scope>NUCLEOTIDE SEQUENCE [LARGE SCALE GENOMIC DNA]</scope>
    <source>
        <strain evidence="2 3">DSM 19803</strain>
    </source>
</reference>
<name>A0A1G7WB61_9FLAO</name>
<dbReference type="OrthoDB" id="1143207at2"/>
<dbReference type="EMBL" id="FNCW01000005">
    <property type="protein sequence ID" value="SDG69202.1"/>
    <property type="molecule type" value="Genomic_DNA"/>
</dbReference>
<organism evidence="2 3">
    <name type="scientific">Psychroflexus sediminis</name>
    <dbReference type="NCBI Taxonomy" id="470826"/>
    <lineage>
        <taxon>Bacteria</taxon>
        <taxon>Pseudomonadati</taxon>
        <taxon>Bacteroidota</taxon>
        <taxon>Flavobacteriia</taxon>
        <taxon>Flavobacteriales</taxon>
        <taxon>Flavobacteriaceae</taxon>
        <taxon>Psychroflexus</taxon>
    </lineage>
</organism>
<keyword evidence="3" id="KW-1185">Reference proteome</keyword>
<evidence type="ECO:0000256" key="1">
    <source>
        <dbReference type="SAM" id="SignalP"/>
    </source>
</evidence>
<feature type="chain" id="PRO_5011597489" evidence="1">
    <location>
        <begin position="20"/>
        <end position="262"/>
    </location>
</feature>
<evidence type="ECO:0000313" key="2">
    <source>
        <dbReference type="EMBL" id="SDG69202.1"/>
    </source>
</evidence>
<keyword evidence="1" id="KW-0732">Signal</keyword>
<gene>
    <name evidence="2" type="ORF">SAMN04488027_105111</name>
</gene>
<dbReference type="STRING" id="470826.SAMN04488027_105111"/>
<feature type="signal peptide" evidence="1">
    <location>
        <begin position="1"/>
        <end position="19"/>
    </location>
</feature>
<protein>
    <submittedName>
        <fullName evidence="2">Uncharacterized protein</fullName>
    </submittedName>
</protein>
<sequence length="262" mass="31185">MNRFFVFFFLNAFALALCAQPSGLKLVDRLAVDADEFWGVDTYQHLYFSKNNVFYKTEKQKRFQFQDLQLGELEGVDLLNPLKILLFYKDANTIVIVDNRLNEIERVNFNFIPDFKTLDFAGISKDNLFWIFNAEVQQLELFNYESLGTRSSSLPLTKEIIGFRSNYNFSWLRHPEGFLKFNINGSLIDEFKFEEAVSFNIFKNQVMVQTENYLELFDKNPEFKIRFKKPEISFNQFYFNGENLYIYSDKVLYTYQYNIVNN</sequence>
<proteinExistence type="predicted"/>
<dbReference type="AlphaFoldDB" id="A0A1G7WB61"/>
<accession>A0A1G7WB61</accession>